<evidence type="ECO:0000313" key="12">
    <source>
        <dbReference type="EMBL" id="GAA3816113.1"/>
    </source>
</evidence>
<comment type="catalytic activity">
    <reaction evidence="8">
        <text>[GlcNAc-(1-&gt;4)-Mur2Ac(oyl-L-Ala-gamma-D-Glu-L-Lys-D-Ala-D-Ala)](n)-di-trans,octa-cis-undecaprenyl diphosphate + beta-D-GlcNAc-(1-&gt;4)-Mur2Ac(oyl-L-Ala-gamma-D-Glu-L-Lys-D-Ala-D-Ala)-di-trans,octa-cis-undecaprenyl diphosphate = [GlcNAc-(1-&gt;4)-Mur2Ac(oyl-L-Ala-gamma-D-Glu-L-Lys-D-Ala-D-Ala)](n+1)-di-trans,octa-cis-undecaprenyl diphosphate + di-trans,octa-cis-undecaprenyl diphosphate + H(+)</text>
        <dbReference type="Rhea" id="RHEA:23708"/>
        <dbReference type="Rhea" id="RHEA-COMP:9602"/>
        <dbReference type="Rhea" id="RHEA-COMP:9603"/>
        <dbReference type="ChEBI" id="CHEBI:15378"/>
        <dbReference type="ChEBI" id="CHEBI:58405"/>
        <dbReference type="ChEBI" id="CHEBI:60033"/>
        <dbReference type="ChEBI" id="CHEBI:78435"/>
        <dbReference type="EC" id="2.4.99.28"/>
    </reaction>
</comment>
<dbReference type="PROSITE" id="PS51178">
    <property type="entry name" value="PASTA"/>
    <property type="match status" value="1"/>
</dbReference>
<comment type="catalytic activity">
    <reaction evidence="7">
        <text>Preferential cleavage: (Ac)2-L-Lys-D-Ala-|-D-Ala. Also transpeptidation of peptidyl-alanyl moieties that are N-acyl substituents of D-alanine.</text>
        <dbReference type="EC" id="3.4.16.4"/>
    </reaction>
</comment>
<feature type="domain" description="PASTA" evidence="11">
    <location>
        <begin position="698"/>
        <end position="764"/>
    </location>
</feature>
<dbReference type="Proteomes" id="UP001501821">
    <property type="component" value="Unassembled WGS sequence"/>
</dbReference>
<proteinExistence type="predicted"/>
<feature type="transmembrane region" description="Helical" evidence="10">
    <location>
        <begin position="21"/>
        <end position="54"/>
    </location>
</feature>
<comment type="caution">
    <text evidence="12">The sequence shown here is derived from an EMBL/GenBank/DDBJ whole genome shotgun (WGS) entry which is preliminary data.</text>
</comment>
<dbReference type="CDD" id="cd06577">
    <property type="entry name" value="PASTA_pknB"/>
    <property type="match status" value="1"/>
</dbReference>
<dbReference type="PANTHER" id="PTHR32282:SF33">
    <property type="entry name" value="PEPTIDOGLYCAN GLYCOSYLTRANSFERASE"/>
    <property type="match status" value="1"/>
</dbReference>
<dbReference type="Pfam" id="PF00912">
    <property type="entry name" value="Transgly"/>
    <property type="match status" value="1"/>
</dbReference>
<evidence type="ECO:0000256" key="8">
    <source>
        <dbReference type="ARBA" id="ARBA00049902"/>
    </source>
</evidence>
<name>A0ABP7IE66_9ACTN</name>
<dbReference type="InterPro" id="IPR005543">
    <property type="entry name" value="PASTA_dom"/>
</dbReference>
<dbReference type="InterPro" id="IPR001460">
    <property type="entry name" value="PCN-bd_Tpept"/>
</dbReference>
<keyword evidence="10" id="KW-0812">Transmembrane</keyword>
<dbReference type="InterPro" id="IPR012338">
    <property type="entry name" value="Beta-lactam/transpept-like"/>
</dbReference>
<gene>
    <name evidence="12" type="ORF">GCM10022242_17810</name>
</gene>
<evidence type="ECO:0000256" key="6">
    <source>
        <dbReference type="ARBA" id="ARBA00023268"/>
    </source>
</evidence>
<evidence type="ECO:0000256" key="7">
    <source>
        <dbReference type="ARBA" id="ARBA00034000"/>
    </source>
</evidence>
<dbReference type="InterPro" id="IPR023346">
    <property type="entry name" value="Lysozyme-like_dom_sf"/>
</dbReference>
<evidence type="ECO:0000313" key="13">
    <source>
        <dbReference type="Proteomes" id="UP001501821"/>
    </source>
</evidence>
<dbReference type="InterPro" id="IPR050396">
    <property type="entry name" value="Glycosyltr_51/Transpeptidase"/>
</dbReference>
<dbReference type="InterPro" id="IPR036950">
    <property type="entry name" value="PBP_transglycosylase"/>
</dbReference>
<keyword evidence="10" id="KW-0472">Membrane</keyword>
<evidence type="ECO:0000256" key="3">
    <source>
        <dbReference type="ARBA" id="ARBA00022676"/>
    </source>
</evidence>
<evidence type="ECO:0000256" key="5">
    <source>
        <dbReference type="ARBA" id="ARBA00022801"/>
    </source>
</evidence>
<keyword evidence="4" id="KW-0808">Transferase</keyword>
<evidence type="ECO:0000256" key="4">
    <source>
        <dbReference type="ARBA" id="ARBA00022679"/>
    </source>
</evidence>
<dbReference type="Gene3D" id="3.30.10.20">
    <property type="match status" value="1"/>
</dbReference>
<evidence type="ECO:0000256" key="9">
    <source>
        <dbReference type="SAM" id="MobiDB-lite"/>
    </source>
</evidence>
<evidence type="ECO:0000259" key="11">
    <source>
        <dbReference type="PROSITE" id="PS51178"/>
    </source>
</evidence>
<dbReference type="SUPFAM" id="SSF56601">
    <property type="entry name" value="beta-lactamase/transpeptidase-like"/>
    <property type="match status" value="1"/>
</dbReference>
<keyword evidence="2" id="KW-0645">Protease</keyword>
<keyword evidence="6" id="KW-0511">Multifunctional enzyme</keyword>
<protein>
    <submittedName>
        <fullName evidence="12">Transglycosylase domain-containing protein</fullName>
    </submittedName>
</protein>
<keyword evidence="1" id="KW-0121">Carboxypeptidase</keyword>
<dbReference type="Gene3D" id="1.10.3810.10">
    <property type="entry name" value="Biosynthetic peptidoglycan transglycosylase-like"/>
    <property type="match status" value="1"/>
</dbReference>
<keyword evidence="10" id="KW-1133">Transmembrane helix</keyword>
<keyword evidence="5" id="KW-0378">Hydrolase</keyword>
<dbReference type="InterPro" id="IPR001264">
    <property type="entry name" value="Glyco_trans_51"/>
</dbReference>
<accession>A0ABP7IE66</accession>
<sequence>MLTYPGTMSRTRPDRLPARKVVSHLGVMLLVSVVLGVVVSGLAIPFAGVLGFAARNVSDSVDELPQALKTEQLPQRTLILDKSGAEIATIYDQNRVNVSLVNISRIMAKAIVSIEDYRFYEHGALDLKGTLRALFTNQASNGVVQGGSSITQQLVKLTLQNQALLKGDKKAVEEATADTYARKLRELRYAIALEKAHSKDWILERYLNTAYFGDSAYGIQAAAQHYFGVNAKDLDLRQSAMLAGLVQSPEAFNPTENPQAARNRRDVVLDRMAQLQVISDRKAARTKKEGLGLDVQPMSNGCVSSRAPFFCDYVISYLRQDPDLGPTPKARMRLLRGGGLTITTTIDTRMQDAAQRAVAAHVYPKDGAIGAIALVQPGTGEVKALAQSRPMGTDAADGQTFLNYTVPEKYGDAAGFQPGSTFKAFVLASAIDQGIPLTTRIPSPSERAFDLGTFNTCDGPYPSSEVYTFHNSTNGPPDPNLYEGTRESINTFFVALEQRTGICEPWKLANAMGIELDKKWEVPSFTLGVADVSPLDMAGAYATFAARGLHCDSHPVTKIEDSEGNLLKEYKPHCAQVIPGDVADAVSNVLEGVTGPGGFGEALAPPQPSAGKTGTTSDNQSVWFVGYTPNMAGAATVAGVNSVGHPVTLNYQTVGGSTIYEAFGSTVAGPIWGDTFKAIAPILPDEDFQLPDSTTVAGIRVPVPYVSSCSSVDNARSVIEGGGLTAADGGFVDSSCPRGTVSYIYPSGGSSLSPGDTVTYYVSDGSPPPPPPKHHNGGGHKGGGGGHGNHGGGHGHGHH</sequence>
<dbReference type="Gene3D" id="3.40.710.10">
    <property type="entry name" value="DD-peptidase/beta-lactamase superfamily"/>
    <property type="match status" value="1"/>
</dbReference>
<keyword evidence="13" id="KW-1185">Reference proteome</keyword>
<evidence type="ECO:0000256" key="2">
    <source>
        <dbReference type="ARBA" id="ARBA00022670"/>
    </source>
</evidence>
<dbReference type="PANTHER" id="PTHR32282">
    <property type="entry name" value="BINDING PROTEIN TRANSPEPTIDASE, PUTATIVE-RELATED"/>
    <property type="match status" value="1"/>
</dbReference>
<feature type="region of interest" description="Disordered" evidence="9">
    <location>
        <begin position="756"/>
        <end position="799"/>
    </location>
</feature>
<reference evidence="13" key="1">
    <citation type="journal article" date="2019" name="Int. J. Syst. Evol. Microbiol.">
        <title>The Global Catalogue of Microorganisms (GCM) 10K type strain sequencing project: providing services to taxonomists for standard genome sequencing and annotation.</title>
        <authorList>
            <consortium name="The Broad Institute Genomics Platform"/>
            <consortium name="The Broad Institute Genome Sequencing Center for Infectious Disease"/>
            <person name="Wu L."/>
            <person name="Ma J."/>
        </authorList>
    </citation>
    <scope>NUCLEOTIDE SEQUENCE [LARGE SCALE GENOMIC DNA]</scope>
    <source>
        <strain evidence="13">JCM 16953</strain>
    </source>
</reference>
<dbReference type="SUPFAM" id="SSF53955">
    <property type="entry name" value="Lysozyme-like"/>
    <property type="match status" value="1"/>
</dbReference>
<evidence type="ECO:0000256" key="10">
    <source>
        <dbReference type="SAM" id="Phobius"/>
    </source>
</evidence>
<dbReference type="EMBL" id="BAABAH010000004">
    <property type="protein sequence ID" value="GAA3816113.1"/>
    <property type="molecule type" value="Genomic_DNA"/>
</dbReference>
<dbReference type="Pfam" id="PF00905">
    <property type="entry name" value="Transpeptidase"/>
    <property type="match status" value="1"/>
</dbReference>
<keyword evidence="3" id="KW-0328">Glycosyltransferase</keyword>
<organism evidence="12 13">
    <name type="scientific">Nocardioides panacisoli</name>
    <dbReference type="NCBI Taxonomy" id="627624"/>
    <lineage>
        <taxon>Bacteria</taxon>
        <taxon>Bacillati</taxon>
        <taxon>Actinomycetota</taxon>
        <taxon>Actinomycetes</taxon>
        <taxon>Propionibacteriales</taxon>
        <taxon>Nocardioidaceae</taxon>
        <taxon>Nocardioides</taxon>
    </lineage>
</organism>
<feature type="compositionally biased region" description="Gly residues" evidence="9">
    <location>
        <begin position="779"/>
        <end position="792"/>
    </location>
</feature>
<evidence type="ECO:0000256" key="1">
    <source>
        <dbReference type="ARBA" id="ARBA00022645"/>
    </source>
</evidence>